<protein>
    <submittedName>
        <fullName evidence="1">Uncharacterized protein</fullName>
    </submittedName>
</protein>
<gene>
    <name evidence="1" type="ORF">LCGC14_2817670</name>
</gene>
<reference evidence="1" key="1">
    <citation type="journal article" date="2015" name="Nature">
        <title>Complex archaea that bridge the gap between prokaryotes and eukaryotes.</title>
        <authorList>
            <person name="Spang A."/>
            <person name="Saw J.H."/>
            <person name="Jorgensen S.L."/>
            <person name="Zaremba-Niedzwiedzka K."/>
            <person name="Martijn J."/>
            <person name="Lind A.E."/>
            <person name="van Eijk R."/>
            <person name="Schleper C."/>
            <person name="Guy L."/>
            <person name="Ettema T.J."/>
        </authorList>
    </citation>
    <scope>NUCLEOTIDE SEQUENCE</scope>
</reference>
<evidence type="ECO:0000313" key="1">
    <source>
        <dbReference type="EMBL" id="KKK81016.1"/>
    </source>
</evidence>
<sequence length="68" mass="8240">MEKFVVRLYDGFDNEWMDITEEVSREEAERVLEEKTEKGTRNTTFDNIDYYKIFPTDTTMRFSQAEEN</sequence>
<dbReference type="EMBL" id="LAZR01053314">
    <property type="protein sequence ID" value="KKK81016.1"/>
    <property type="molecule type" value="Genomic_DNA"/>
</dbReference>
<organism evidence="1">
    <name type="scientific">marine sediment metagenome</name>
    <dbReference type="NCBI Taxonomy" id="412755"/>
    <lineage>
        <taxon>unclassified sequences</taxon>
        <taxon>metagenomes</taxon>
        <taxon>ecological metagenomes</taxon>
    </lineage>
</organism>
<comment type="caution">
    <text evidence="1">The sequence shown here is derived from an EMBL/GenBank/DDBJ whole genome shotgun (WGS) entry which is preliminary data.</text>
</comment>
<proteinExistence type="predicted"/>
<name>A0A0F9B991_9ZZZZ</name>
<accession>A0A0F9B991</accession>
<dbReference type="AlphaFoldDB" id="A0A0F9B991"/>